<accession>A0ABQ2RX39</accession>
<feature type="transmembrane region" description="Helical" evidence="1">
    <location>
        <begin position="73"/>
        <end position="94"/>
    </location>
</feature>
<comment type="caution">
    <text evidence="2">The sequence shown here is derived from an EMBL/GenBank/DDBJ whole genome shotgun (WGS) entry which is preliminary data.</text>
</comment>
<organism evidence="2 3">
    <name type="scientific">Deinococcus seoulensis</name>
    <dbReference type="NCBI Taxonomy" id="1837379"/>
    <lineage>
        <taxon>Bacteria</taxon>
        <taxon>Thermotogati</taxon>
        <taxon>Deinococcota</taxon>
        <taxon>Deinococci</taxon>
        <taxon>Deinococcales</taxon>
        <taxon>Deinococcaceae</taxon>
        <taxon>Deinococcus</taxon>
    </lineage>
</organism>
<keyword evidence="1" id="KW-1133">Transmembrane helix</keyword>
<reference evidence="3" key="1">
    <citation type="journal article" date="2019" name="Int. J. Syst. Evol. Microbiol.">
        <title>The Global Catalogue of Microorganisms (GCM) 10K type strain sequencing project: providing services to taxonomists for standard genome sequencing and annotation.</title>
        <authorList>
            <consortium name="The Broad Institute Genomics Platform"/>
            <consortium name="The Broad Institute Genome Sequencing Center for Infectious Disease"/>
            <person name="Wu L."/>
            <person name="Ma J."/>
        </authorList>
    </citation>
    <scope>NUCLEOTIDE SEQUENCE [LARGE SCALE GENOMIC DNA]</scope>
    <source>
        <strain evidence="3">JCM 31404</strain>
    </source>
</reference>
<evidence type="ECO:0000256" key="1">
    <source>
        <dbReference type="SAM" id="Phobius"/>
    </source>
</evidence>
<gene>
    <name evidence="2" type="ORF">GCM10008959_26180</name>
</gene>
<dbReference type="Proteomes" id="UP000634308">
    <property type="component" value="Unassembled WGS sequence"/>
</dbReference>
<keyword evidence="3" id="KW-1185">Reference proteome</keyword>
<evidence type="ECO:0000313" key="2">
    <source>
        <dbReference type="EMBL" id="GGR62888.1"/>
    </source>
</evidence>
<keyword evidence="1" id="KW-0472">Membrane</keyword>
<keyword evidence="1" id="KW-0812">Transmembrane</keyword>
<feature type="transmembrane region" description="Helical" evidence="1">
    <location>
        <begin position="126"/>
        <end position="145"/>
    </location>
</feature>
<name>A0ABQ2RX39_9DEIO</name>
<protein>
    <submittedName>
        <fullName evidence="2">Uncharacterized protein</fullName>
    </submittedName>
</protein>
<feature type="transmembrane region" description="Helical" evidence="1">
    <location>
        <begin position="101"/>
        <end position="120"/>
    </location>
</feature>
<proteinExistence type="predicted"/>
<sequence>MIHQNTRRFNFLEGKFGLELSVNEPHSDDMTTPAPTAIDYGSIITDATLEGRKQASEALQPVIDMFTQSLLDAGFVTLLGVALVVGIMLVVGALRSGRIHVALPCLGILAVLGVAAGHLLSTVTFTWASAGLGFMLIVAAVARGWRGLLSLARILTP</sequence>
<evidence type="ECO:0000313" key="3">
    <source>
        <dbReference type="Proteomes" id="UP000634308"/>
    </source>
</evidence>
<dbReference type="EMBL" id="BMQM01000017">
    <property type="protein sequence ID" value="GGR62888.1"/>
    <property type="molecule type" value="Genomic_DNA"/>
</dbReference>